<reference evidence="2 3" key="1">
    <citation type="submission" date="2024-02" db="EMBL/GenBank/DDBJ databases">
        <title>Deinococcus xinjiangensis NBRC 107630.</title>
        <authorList>
            <person name="Ichikawa N."/>
            <person name="Katano-Makiyama Y."/>
            <person name="Hidaka K."/>
        </authorList>
    </citation>
    <scope>NUCLEOTIDE SEQUENCE [LARGE SCALE GENOMIC DNA]</scope>
    <source>
        <strain evidence="2 3">NBRC 107630</strain>
    </source>
</reference>
<evidence type="ECO:0000313" key="3">
    <source>
        <dbReference type="Proteomes" id="UP001458946"/>
    </source>
</evidence>
<dbReference type="Pfam" id="PF25591">
    <property type="entry name" value="LRV_2"/>
    <property type="match status" value="1"/>
</dbReference>
<dbReference type="Pfam" id="PF01816">
    <property type="entry name" value="LRV"/>
    <property type="match status" value="1"/>
</dbReference>
<organism evidence="2 3">
    <name type="scientific">Deinococcus xinjiangensis</name>
    <dbReference type="NCBI Taxonomy" id="457454"/>
    <lineage>
        <taxon>Bacteria</taxon>
        <taxon>Thermotogati</taxon>
        <taxon>Deinococcota</taxon>
        <taxon>Deinococci</taxon>
        <taxon>Deinococcales</taxon>
        <taxon>Deinococcaceae</taxon>
        <taxon>Deinococcus</taxon>
    </lineage>
</organism>
<dbReference type="RefSeq" id="WP_353543832.1">
    <property type="nucleotide sequence ID" value="NZ_BAABRN010000071.1"/>
</dbReference>
<evidence type="ECO:0000313" key="2">
    <source>
        <dbReference type="EMBL" id="GAA5503861.1"/>
    </source>
</evidence>
<dbReference type="Proteomes" id="UP001458946">
    <property type="component" value="Unassembled WGS sequence"/>
</dbReference>
<dbReference type="SUPFAM" id="SSF48371">
    <property type="entry name" value="ARM repeat"/>
    <property type="match status" value="4"/>
</dbReference>
<keyword evidence="3" id="KW-1185">Reference proteome</keyword>
<accession>A0ABP9VGH4</accession>
<dbReference type="InterPro" id="IPR016024">
    <property type="entry name" value="ARM-type_fold"/>
</dbReference>
<comment type="caution">
    <text evidence="2">The sequence shown here is derived from an EMBL/GenBank/DDBJ whole genome shotgun (WGS) entry which is preliminary data.</text>
</comment>
<proteinExistence type="predicted"/>
<dbReference type="Gene3D" id="1.25.10.10">
    <property type="entry name" value="Leucine-rich Repeat Variant"/>
    <property type="match status" value="3"/>
</dbReference>
<name>A0ABP9VGH4_9DEIO</name>
<protein>
    <recommendedName>
        <fullName evidence="1">Leucine rich repeat variant domain-containing protein</fullName>
    </recommendedName>
</protein>
<dbReference type="EMBL" id="BAABRN010000071">
    <property type="protein sequence ID" value="GAA5503861.1"/>
    <property type="molecule type" value="Genomic_DNA"/>
</dbReference>
<dbReference type="InterPro" id="IPR004830">
    <property type="entry name" value="LRR_variant"/>
</dbReference>
<dbReference type="InterPro" id="IPR057893">
    <property type="entry name" value="LRV_2"/>
</dbReference>
<feature type="domain" description="Leucine rich repeat variant" evidence="1">
    <location>
        <begin position="313"/>
        <end position="370"/>
    </location>
</feature>
<dbReference type="InterPro" id="IPR011989">
    <property type="entry name" value="ARM-like"/>
</dbReference>
<evidence type="ECO:0000259" key="1">
    <source>
        <dbReference type="Pfam" id="PF25591"/>
    </source>
</evidence>
<gene>
    <name evidence="2" type="ORF">Dxin01_03628</name>
</gene>
<sequence length="896" mass="100328">MAESPLLKEARSPSTDQHRLRLLATAQDQEIRIAALSNPRCPDDVRQLLKMAEERPESLRPSLLEHLARLGPYAVSLAVSHKQIPDTTLIELAFKGHIKLVLEQRKDRNSEWFIKQAERNPALLKYLSENRSVPWYIRKRAWVILQKQPGSNTASVTPPADAGLPPFDPALTQETLREIFAATSPVVPPVEKTEVPATVEETKTKLLQRKTELELSGNESELIANDPKLQRLAARHPYLPVPLLEVLDQQHPYGQARETLLTRLEEHDLEAATFLRLSTEGDWDVRAAMARNPNLPDSVREQLCDDPDWWVRAAVAENPQATPDELVKLARNQEHITIKEHVAAHPHSPGVLLTQLASDGDPAVRAAVARNPSAPPEALLSLASDERFSTREAVAAHALTPEDILVHLASDPNERVAYVARLRHWPLNESRAAEALATRRRQVKLALSSAQQTPPQILQQLAVDRNPMVRAQTALHSHLPEETRTSLSQDASKLVSMIARAADEHTPRDELAFLPRYDARLRQALSRNPQAPEPVLDSLSDDPLLDVRLGVLMNPSSPNSALERRLPEQTLRPVIRRHPRYAGAVQEKLNKIEYREARNENATPEILTSLSLSDSARVRGAVARHAHAPGEVLLVLAGDAEEKVRQAVVDRPSDLGTLGLPLQWQLAQDVSPFIRQKLAERADLVPATMERLIQVSGTDEDILSSVVHHPAVNPEILDQLAQTTSVGVRESVAVHQLTPIPTLMRLAYDSQEEVQVALLRNPQCTAAVLIKLVRHPRLRSRLAKHEQADGAVLEALAFDAGYDRYLKYQTWIERTPFKELKWVKQWQQWIVRRASARAFGELEVLRSVIEHPAVTGKAVRYASRLNHPEIKAALQKRHERLREASRAFSGSPRENS</sequence>